<evidence type="ECO:0000256" key="5">
    <source>
        <dbReference type="SAM" id="Phobius"/>
    </source>
</evidence>
<feature type="transmembrane region" description="Helical" evidence="5">
    <location>
        <begin position="352"/>
        <end position="379"/>
    </location>
</feature>
<feature type="transmembrane region" description="Helical" evidence="5">
    <location>
        <begin position="125"/>
        <end position="141"/>
    </location>
</feature>
<dbReference type="GO" id="GO:0016020">
    <property type="term" value="C:membrane"/>
    <property type="evidence" value="ECO:0007669"/>
    <property type="project" value="UniProtKB-SubCell"/>
</dbReference>
<evidence type="ECO:0000256" key="2">
    <source>
        <dbReference type="ARBA" id="ARBA00022692"/>
    </source>
</evidence>
<dbReference type="InterPro" id="IPR007016">
    <property type="entry name" value="O-antigen_ligase-rel_domated"/>
</dbReference>
<proteinExistence type="predicted"/>
<dbReference type="RefSeq" id="WP_114381779.1">
    <property type="nucleotide sequence ID" value="NZ_QPJD01000012.1"/>
</dbReference>
<protein>
    <submittedName>
        <fullName evidence="7">O-antigen ligase</fullName>
    </submittedName>
</protein>
<feature type="domain" description="O-antigen ligase-related" evidence="6">
    <location>
        <begin position="229"/>
        <end position="367"/>
    </location>
</feature>
<evidence type="ECO:0000256" key="4">
    <source>
        <dbReference type="ARBA" id="ARBA00023136"/>
    </source>
</evidence>
<evidence type="ECO:0000256" key="3">
    <source>
        <dbReference type="ARBA" id="ARBA00022989"/>
    </source>
</evidence>
<dbReference type="InterPro" id="IPR051533">
    <property type="entry name" value="WaaL-like"/>
</dbReference>
<keyword evidence="2 5" id="KW-0812">Transmembrane</keyword>
<keyword evidence="8" id="KW-1185">Reference proteome</keyword>
<evidence type="ECO:0000313" key="8">
    <source>
        <dbReference type="Proteomes" id="UP000252415"/>
    </source>
</evidence>
<dbReference type="PANTHER" id="PTHR37422">
    <property type="entry name" value="TEICHURONIC ACID BIOSYNTHESIS PROTEIN TUAE"/>
    <property type="match status" value="1"/>
</dbReference>
<feature type="transmembrane region" description="Helical" evidence="5">
    <location>
        <begin position="225"/>
        <end position="258"/>
    </location>
</feature>
<name>A0A368VQQ3_9BACL</name>
<keyword evidence="7" id="KW-0436">Ligase</keyword>
<comment type="caution">
    <text evidence="7">The sequence shown here is derived from an EMBL/GenBank/DDBJ whole genome shotgun (WGS) entry which is preliminary data.</text>
</comment>
<gene>
    <name evidence="7" type="ORF">DFP97_11282</name>
</gene>
<dbReference type="Pfam" id="PF04932">
    <property type="entry name" value="Wzy_C"/>
    <property type="match status" value="1"/>
</dbReference>
<keyword evidence="4 5" id="KW-0472">Membrane</keyword>
<dbReference type="PANTHER" id="PTHR37422:SF13">
    <property type="entry name" value="LIPOPOLYSACCHARIDE BIOSYNTHESIS PROTEIN PA4999-RELATED"/>
    <property type="match status" value="1"/>
</dbReference>
<dbReference type="EMBL" id="QPJD01000012">
    <property type="protein sequence ID" value="RCW44218.1"/>
    <property type="molecule type" value="Genomic_DNA"/>
</dbReference>
<sequence length="434" mass="48672">MLINNKIPMVIIFVALSIFVGASVSAIGVKSLYIIPVIILMMVVPKLTKDAGKISIIGILFFLPFQNVLVFDVGLFSLKMSQIFLFIGLLYLFMTKQLSNQMVPVMLVVPILMSLFNSIDINRSVTLLFAVILLIGMYIVIRDIARISKKETILKVIIWSGVISSLYGIYQYIGFYMGIDTGIHYYVWDPRPKVNSFSVPNQFSNFLLLPIAVSMYAIKVYGKKYILPLLICSSALVLTFSTGAIISLVLSVIIYALIVSKTMRRVSLGLGAILFVITSIAYIADPGIFNLNKYQGFIDGRTTERILLWDVATKMFLEHPIVGSGLNTFPLHAVYEITYLTFERNKEVHNTFLTVLAELGIVGMLFFGTAVGFIFFQAIRRIKHTTGEQRILVSCLLIASLTMLIQYFTDNGLYSMHLWATFALLKVYSEKVAN</sequence>
<feature type="transmembrane region" description="Helical" evidence="5">
    <location>
        <begin position="391"/>
        <end position="409"/>
    </location>
</feature>
<feature type="transmembrane region" description="Helical" evidence="5">
    <location>
        <begin position="153"/>
        <end position="173"/>
    </location>
</feature>
<dbReference type="AlphaFoldDB" id="A0A368VQQ3"/>
<feature type="transmembrane region" description="Helical" evidence="5">
    <location>
        <begin position="54"/>
        <end position="70"/>
    </location>
</feature>
<feature type="transmembrane region" description="Helical" evidence="5">
    <location>
        <begin position="7"/>
        <end position="25"/>
    </location>
</feature>
<accession>A0A368VQQ3</accession>
<reference evidence="7 8" key="1">
    <citation type="submission" date="2018-07" db="EMBL/GenBank/DDBJ databases">
        <title>Genomic Encyclopedia of Type Strains, Phase III (KMG-III): the genomes of soil and plant-associated and newly described type strains.</title>
        <authorList>
            <person name="Whitman W."/>
        </authorList>
    </citation>
    <scope>NUCLEOTIDE SEQUENCE [LARGE SCALE GENOMIC DNA]</scope>
    <source>
        <strain evidence="7 8">CECT 7506</strain>
    </source>
</reference>
<evidence type="ECO:0000256" key="1">
    <source>
        <dbReference type="ARBA" id="ARBA00004141"/>
    </source>
</evidence>
<evidence type="ECO:0000259" key="6">
    <source>
        <dbReference type="Pfam" id="PF04932"/>
    </source>
</evidence>
<dbReference type="Proteomes" id="UP000252415">
    <property type="component" value="Unassembled WGS sequence"/>
</dbReference>
<evidence type="ECO:0000313" key="7">
    <source>
        <dbReference type="EMBL" id="RCW44218.1"/>
    </source>
</evidence>
<dbReference type="OrthoDB" id="2957833at2"/>
<organism evidence="7 8">
    <name type="scientific">Paenibacillus prosopidis</name>
    <dbReference type="NCBI Taxonomy" id="630520"/>
    <lineage>
        <taxon>Bacteria</taxon>
        <taxon>Bacillati</taxon>
        <taxon>Bacillota</taxon>
        <taxon>Bacilli</taxon>
        <taxon>Bacillales</taxon>
        <taxon>Paenibacillaceae</taxon>
        <taxon>Paenibacillus</taxon>
    </lineage>
</organism>
<keyword evidence="3 5" id="KW-1133">Transmembrane helix</keyword>
<feature type="transmembrane region" description="Helical" evidence="5">
    <location>
        <begin position="76"/>
        <end position="94"/>
    </location>
</feature>
<comment type="subcellular location">
    <subcellularLocation>
        <location evidence="1">Membrane</location>
        <topology evidence="1">Multi-pass membrane protein</topology>
    </subcellularLocation>
</comment>
<dbReference type="GO" id="GO:0016874">
    <property type="term" value="F:ligase activity"/>
    <property type="evidence" value="ECO:0007669"/>
    <property type="project" value="UniProtKB-KW"/>
</dbReference>
<feature type="transmembrane region" description="Helical" evidence="5">
    <location>
        <begin position="265"/>
        <end position="284"/>
    </location>
</feature>